<dbReference type="GO" id="GO:0019563">
    <property type="term" value="P:glycerol catabolic process"/>
    <property type="evidence" value="ECO:0007669"/>
    <property type="project" value="UniProtKB-UniPathway"/>
</dbReference>
<evidence type="ECO:0000256" key="6">
    <source>
        <dbReference type="SAM" id="MobiDB-lite"/>
    </source>
</evidence>
<dbReference type="GO" id="GO:0046168">
    <property type="term" value="P:glycerol-3-phosphate catabolic process"/>
    <property type="evidence" value="ECO:0007669"/>
    <property type="project" value="TreeGrafter"/>
</dbReference>
<dbReference type="PRINTS" id="PR01001">
    <property type="entry name" value="FADG3PDH"/>
</dbReference>
<dbReference type="KEGG" id="dfl:DFE_2508"/>
<dbReference type="PANTHER" id="PTHR11985">
    <property type="entry name" value="GLYCEROL-3-PHOSPHATE DEHYDROGENASE"/>
    <property type="match status" value="1"/>
</dbReference>
<evidence type="ECO:0000256" key="1">
    <source>
        <dbReference type="ARBA" id="ARBA00001974"/>
    </source>
</evidence>
<evidence type="ECO:0000256" key="5">
    <source>
        <dbReference type="ARBA" id="ARBA00023002"/>
    </source>
</evidence>
<gene>
    <name evidence="8" type="ORF">DFE_2508</name>
</gene>
<dbReference type="EMBL" id="AP017378">
    <property type="protein sequence ID" value="BBD09234.1"/>
    <property type="molecule type" value="Genomic_DNA"/>
</dbReference>
<dbReference type="InterPro" id="IPR000447">
    <property type="entry name" value="G3P_DH_FAD-dep"/>
</dbReference>
<dbReference type="InterPro" id="IPR036188">
    <property type="entry name" value="FAD/NAD-bd_sf"/>
</dbReference>
<feature type="region of interest" description="Disordered" evidence="6">
    <location>
        <begin position="517"/>
        <end position="537"/>
    </location>
</feature>
<organism evidence="8 9">
    <name type="scientific">Desulfovibrio ferrophilus</name>
    <dbReference type="NCBI Taxonomy" id="241368"/>
    <lineage>
        <taxon>Bacteria</taxon>
        <taxon>Pseudomonadati</taxon>
        <taxon>Thermodesulfobacteriota</taxon>
        <taxon>Desulfovibrionia</taxon>
        <taxon>Desulfovibrionales</taxon>
        <taxon>Desulfovibrionaceae</taxon>
        <taxon>Desulfovibrio</taxon>
    </lineage>
</organism>
<feature type="domain" description="FAD dependent oxidoreductase" evidence="7">
    <location>
        <begin position="5"/>
        <end position="347"/>
    </location>
</feature>
<dbReference type="SUPFAM" id="SSF51905">
    <property type="entry name" value="FAD/NAD(P)-binding domain"/>
    <property type="match status" value="1"/>
</dbReference>
<evidence type="ECO:0000313" key="8">
    <source>
        <dbReference type="EMBL" id="BBD09234.1"/>
    </source>
</evidence>
<dbReference type="Proteomes" id="UP000269883">
    <property type="component" value="Chromosome"/>
</dbReference>
<keyword evidence="9" id="KW-1185">Reference proteome</keyword>
<protein>
    <submittedName>
        <fullName evidence="8">FAD dependent oxidoreductase</fullName>
    </submittedName>
</protein>
<dbReference type="Gene3D" id="1.10.10.1100">
    <property type="entry name" value="BFD-like [2Fe-2S]-binding domain"/>
    <property type="match status" value="1"/>
</dbReference>
<keyword evidence="3" id="KW-0285">Flavoprotein</keyword>
<dbReference type="PANTHER" id="PTHR11985:SF35">
    <property type="entry name" value="ANAEROBIC GLYCEROL-3-PHOSPHATE DEHYDROGENASE SUBUNIT A"/>
    <property type="match status" value="1"/>
</dbReference>
<comment type="cofactor">
    <cofactor evidence="1">
        <name>FAD</name>
        <dbReference type="ChEBI" id="CHEBI:57692"/>
    </cofactor>
</comment>
<dbReference type="GO" id="GO:0004368">
    <property type="term" value="F:glycerol-3-phosphate dehydrogenase (quinone) activity"/>
    <property type="evidence" value="ECO:0007669"/>
    <property type="project" value="InterPro"/>
</dbReference>
<dbReference type="Gene3D" id="3.50.50.60">
    <property type="entry name" value="FAD/NAD(P)-binding domain"/>
    <property type="match status" value="3"/>
</dbReference>
<keyword evidence="4" id="KW-0274">FAD</keyword>
<evidence type="ECO:0000256" key="2">
    <source>
        <dbReference type="ARBA" id="ARBA00007330"/>
    </source>
</evidence>
<dbReference type="NCBIfam" id="NF008313">
    <property type="entry name" value="PRK11101.1"/>
    <property type="match status" value="1"/>
</dbReference>
<dbReference type="InterPro" id="IPR041854">
    <property type="entry name" value="BFD-like_2Fe2S-bd_dom_sf"/>
</dbReference>
<keyword evidence="5" id="KW-0560">Oxidoreductase</keyword>
<evidence type="ECO:0000256" key="3">
    <source>
        <dbReference type="ARBA" id="ARBA00022630"/>
    </source>
</evidence>
<dbReference type="AlphaFoldDB" id="A0A2Z6B178"/>
<dbReference type="OrthoDB" id="9766796at2"/>
<comment type="similarity">
    <text evidence="2">Belongs to the FAD-dependent glycerol-3-phosphate dehydrogenase family.</text>
</comment>
<dbReference type="Pfam" id="PF01266">
    <property type="entry name" value="DAO"/>
    <property type="match status" value="1"/>
</dbReference>
<reference evidence="8 9" key="1">
    <citation type="journal article" date="2018" name="Sci. Adv.">
        <title>Multi-heme cytochromes provide a pathway for survival in energy-limited environments.</title>
        <authorList>
            <person name="Deng X."/>
            <person name="Dohmae N."/>
            <person name="Nealson K.H."/>
            <person name="Hashimoto K."/>
            <person name="Okamoto A."/>
        </authorList>
    </citation>
    <scope>NUCLEOTIDE SEQUENCE [LARGE SCALE GENOMIC DNA]</scope>
    <source>
        <strain evidence="8 9">IS5</strain>
    </source>
</reference>
<evidence type="ECO:0000313" key="9">
    <source>
        <dbReference type="Proteomes" id="UP000269883"/>
    </source>
</evidence>
<proteinExistence type="inferred from homology"/>
<dbReference type="SUPFAM" id="SSF54373">
    <property type="entry name" value="FAD-linked reductases, C-terminal domain"/>
    <property type="match status" value="1"/>
</dbReference>
<dbReference type="UniPathway" id="UPA00618">
    <property type="reaction ID" value="UER00673"/>
</dbReference>
<dbReference type="InterPro" id="IPR006076">
    <property type="entry name" value="FAD-dep_OxRdtase"/>
</dbReference>
<evidence type="ECO:0000256" key="4">
    <source>
        <dbReference type="ARBA" id="ARBA00022827"/>
    </source>
</evidence>
<evidence type="ECO:0000259" key="7">
    <source>
        <dbReference type="Pfam" id="PF01266"/>
    </source>
</evidence>
<name>A0A2Z6B178_9BACT</name>
<dbReference type="RefSeq" id="WP_126380025.1">
    <property type="nucleotide sequence ID" value="NZ_AP017378.1"/>
</dbReference>
<sequence>MNTTVLIIGAGATGTGIARDLALRGVPCLVVERRDVNAGASGGNHGLLHSGGRYVLSDPEAAAECRDEGALLKRLAPQCIDDCGGLFVAVDGDDETFAHDFPSLCEQSGVPCREVSPSRARELEPALSDRIVAAFEVDDASVDPFMLSLDNLAQAISLGAQVRRNALVTGFDRTNGRIGRVQLLDETTGTPFTVEAEQVVIAAGAWTGPLARMAGAEITVLCSQGTLAITQDRITRRVVNRLRPPADADILVPGGTVSILGTTSVRIDSPKLCRPTVAEVDRMIDDARAMIPVLETTRYMRAYAGVRPLVSHGEAGDDRAVSRGFDLIDHSRYGVDNCVTITGGKLTTFRLMAERATDLICQKLKVDAPCLTRSAPLPASPKGRWTRAGESARAWVDRLRRRDVILCECEMVSRDTVTAIVDEMGDMRGRSTLTAIGLRSRVGKGPCQGGFCGPRVTAHLYDIDKLSGQQGLTELRRFIERRWRGKAPVLWGTDLMQAELQEALHCAVFELELANPEAGPTETAHAASSTEPEGEQS</sequence>
<accession>A0A2Z6B178</accession>